<feature type="region of interest" description="Disordered" evidence="1">
    <location>
        <begin position="1"/>
        <end position="190"/>
    </location>
</feature>
<dbReference type="KEGG" id="lgi:LOTGIDRAFT_167567"/>
<organism evidence="2 3">
    <name type="scientific">Lottia gigantea</name>
    <name type="common">Giant owl limpet</name>
    <dbReference type="NCBI Taxonomy" id="225164"/>
    <lineage>
        <taxon>Eukaryota</taxon>
        <taxon>Metazoa</taxon>
        <taxon>Spiralia</taxon>
        <taxon>Lophotrochozoa</taxon>
        <taxon>Mollusca</taxon>
        <taxon>Gastropoda</taxon>
        <taxon>Patellogastropoda</taxon>
        <taxon>Lottioidea</taxon>
        <taxon>Lottiidae</taxon>
        <taxon>Lottia</taxon>
    </lineage>
</organism>
<feature type="compositionally biased region" description="Polar residues" evidence="1">
    <location>
        <begin position="124"/>
        <end position="133"/>
    </location>
</feature>
<protein>
    <submittedName>
        <fullName evidence="2">Uncharacterized protein</fullName>
    </submittedName>
</protein>
<name>V3Z5M1_LOTGI</name>
<proteinExistence type="predicted"/>
<keyword evidence="3" id="KW-1185">Reference proteome</keyword>
<dbReference type="AlphaFoldDB" id="V3Z5M1"/>
<gene>
    <name evidence="2" type="ORF">LOTGIDRAFT_167567</name>
</gene>
<evidence type="ECO:0000313" key="3">
    <source>
        <dbReference type="Proteomes" id="UP000030746"/>
    </source>
</evidence>
<feature type="compositionally biased region" description="Basic and acidic residues" evidence="1">
    <location>
        <begin position="54"/>
        <end position="63"/>
    </location>
</feature>
<sequence length="215" mass="24330">MRPQIPYPPMSRPYMPNYPTAQEQYSPNHTSMRPYSEQSPIANGEGYTYGSENVLKRNHDGSVRRSPHSPPNVTVAPNNMTPQMYPGSALLQSLDNPGQPEEQLPSEYDNPGKRQRISEDKSESSTGISNDEGYSNEAEEEYRQPHNGTSEEPHEYSQGQPRYSPSIGHYPEAPTAYSVPSHLAPSQNAHYSSYYQQQGQYYQQNNTDLMQPHAY</sequence>
<dbReference type="Proteomes" id="UP000030746">
    <property type="component" value="Unassembled WGS sequence"/>
</dbReference>
<feature type="compositionally biased region" description="Pro residues" evidence="1">
    <location>
        <begin position="1"/>
        <end position="11"/>
    </location>
</feature>
<dbReference type="HOGENOM" id="CLU_1284594_0_0_1"/>
<dbReference type="EMBL" id="KB203188">
    <property type="protein sequence ID" value="ESO86063.1"/>
    <property type="molecule type" value="Genomic_DNA"/>
</dbReference>
<feature type="compositionally biased region" description="Polar residues" evidence="1">
    <location>
        <begin position="71"/>
        <end position="82"/>
    </location>
</feature>
<reference evidence="2 3" key="1">
    <citation type="journal article" date="2013" name="Nature">
        <title>Insights into bilaterian evolution from three spiralian genomes.</title>
        <authorList>
            <person name="Simakov O."/>
            <person name="Marletaz F."/>
            <person name="Cho S.J."/>
            <person name="Edsinger-Gonzales E."/>
            <person name="Havlak P."/>
            <person name="Hellsten U."/>
            <person name="Kuo D.H."/>
            <person name="Larsson T."/>
            <person name="Lv J."/>
            <person name="Arendt D."/>
            <person name="Savage R."/>
            <person name="Osoegawa K."/>
            <person name="de Jong P."/>
            <person name="Grimwood J."/>
            <person name="Chapman J.A."/>
            <person name="Shapiro H."/>
            <person name="Aerts A."/>
            <person name="Otillar R.P."/>
            <person name="Terry A.Y."/>
            <person name="Boore J.L."/>
            <person name="Grigoriev I.V."/>
            <person name="Lindberg D.R."/>
            <person name="Seaver E.C."/>
            <person name="Weisblat D.A."/>
            <person name="Putnam N.H."/>
            <person name="Rokhsar D.S."/>
        </authorList>
    </citation>
    <scope>NUCLEOTIDE SEQUENCE [LARGE SCALE GENOMIC DNA]</scope>
</reference>
<evidence type="ECO:0000313" key="2">
    <source>
        <dbReference type="EMBL" id="ESO86063.1"/>
    </source>
</evidence>
<dbReference type="RefSeq" id="XP_009063308.1">
    <property type="nucleotide sequence ID" value="XM_009065060.1"/>
</dbReference>
<accession>V3Z5M1</accession>
<feature type="compositionally biased region" description="Polar residues" evidence="1">
    <location>
        <begin position="19"/>
        <end position="41"/>
    </location>
</feature>
<evidence type="ECO:0000256" key="1">
    <source>
        <dbReference type="SAM" id="MobiDB-lite"/>
    </source>
</evidence>
<dbReference type="GeneID" id="20240651"/>
<feature type="compositionally biased region" description="Basic and acidic residues" evidence="1">
    <location>
        <begin position="141"/>
        <end position="155"/>
    </location>
</feature>
<dbReference type="CTD" id="20240651"/>
<feature type="compositionally biased region" description="Basic and acidic residues" evidence="1">
    <location>
        <begin position="110"/>
        <end position="123"/>
    </location>
</feature>